<dbReference type="AlphaFoldDB" id="A0AAN8TED5"/>
<gene>
    <name evidence="1" type="ORF">RDI58_019992</name>
</gene>
<evidence type="ECO:0000313" key="2">
    <source>
        <dbReference type="Proteomes" id="UP001371456"/>
    </source>
</evidence>
<dbReference type="Proteomes" id="UP001371456">
    <property type="component" value="Unassembled WGS sequence"/>
</dbReference>
<keyword evidence="2" id="KW-1185">Reference proteome</keyword>
<accession>A0AAN8TED5</accession>
<sequence>MTSNIAKSLNNVNKLARRLSVVLLLEFMRITIQTWIHKHNEEAAKTRLELTKKYDLKLQKSVALSTSMRA</sequence>
<dbReference type="EMBL" id="JBANQN010000008">
    <property type="protein sequence ID" value="KAK6782196.1"/>
    <property type="molecule type" value="Genomic_DNA"/>
</dbReference>
<proteinExistence type="predicted"/>
<protein>
    <submittedName>
        <fullName evidence="1">Uncharacterized protein</fullName>
    </submittedName>
</protein>
<organism evidence="1 2">
    <name type="scientific">Solanum bulbocastanum</name>
    <name type="common">Wild potato</name>
    <dbReference type="NCBI Taxonomy" id="147425"/>
    <lineage>
        <taxon>Eukaryota</taxon>
        <taxon>Viridiplantae</taxon>
        <taxon>Streptophyta</taxon>
        <taxon>Embryophyta</taxon>
        <taxon>Tracheophyta</taxon>
        <taxon>Spermatophyta</taxon>
        <taxon>Magnoliopsida</taxon>
        <taxon>eudicotyledons</taxon>
        <taxon>Gunneridae</taxon>
        <taxon>Pentapetalae</taxon>
        <taxon>asterids</taxon>
        <taxon>lamiids</taxon>
        <taxon>Solanales</taxon>
        <taxon>Solanaceae</taxon>
        <taxon>Solanoideae</taxon>
        <taxon>Solaneae</taxon>
        <taxon>Solanum</taxon>
    </lineage>
</organism>
<comment type="caution">
    <text evidence="1">The sequence shown here is derived from an EMBL/GenBank/DDBJ whole genome shotgun (WGS) entry which is preliminary data.</text>
</comment>
<reference evidence="1 2" key="1">
    <citation type="submission" date="2024-02" db="EMBL/GenBank/DDBJ databases">
        <title>de novo genome assembly of Solanum bulbocastanum strain 11H21.</title>
        <authorList>
            <person name="Hosaka A.J."/>
        </authorList>
    </citation>
    <scope>NUCLEOTIDE SEQUENCE [LARGE SCALE GENOMIC DNA]</scope>
    <source>
        <tissue evidence="1">Young leaves</tissue>
    </source>
</reference>
<name>A0AAN8TED5_SOLBU</name>
<evidence type="ECO:0000313" key="1">
    <source>
        <dbReference type="EMBL" id="KAK6782196.1"/>
    </source>
</evidence>